<evidence type="ECO:0000256" key="2">
    <source>
        <dbReference type="ARBA" id="ARBA00001961"/>
    </source>
</evidence>
<dbReference type="AlphaFoldDB" id="A0A8J4XZY9"/>
<dbReference type="Pfam" id="PF06155">
    <property type="entry name" value="GBBH-like_N"/>
    <property type="match status" value="1"/>
</dbReference>
<dbReference type="FunFam" id="3.60.130.10:FF:000001">
    <property type="entry name" value="Trimethyllysine dioxygenase, mitochondrial"/>
    <property type="match status" value="1"/>
</dbReference>
<feature type="domain" description="TauD/TfdA-like" evidence="10">
    <location>
        <begin position="213"/>
        <end position="453"/>
    </location>
</feature>
<dbReference type="OrthoDB" id="406634at2759"/>
<dbReference type="SUPFAM" id="SSF51197">
    <property type="entry name" value="Clavaminate synthase-like"/>
    <property type="match status" value="1"/>
</dbReference>
<proteinExistence type="inferred from homology"/>
<evidence type="ECO:0000256" key="4">
    <source>
        <dbReference type="ARBA" id="ARBA00008654"/>
    </source>
</evidence>
<keyword evidence="5" id="KW-0479">Metal-binding</keyword>
<evidence type="ECO:0000256" key="7">
    <source>
        <dbReference type="ARBA" id="ARBA00022964"/>
    </source>
</evidence>
<dbReference type="InterPro" id="IPR003819">
    <property type="entry name" value="TauD/TfdA-like"/>
</dbReference>
<dbReference type="GO" id="GO:0045329">
    <property type="term" value="P:carnitine biosynthetic process"/>
    <property type="evidence" value="ECO:0007669"/>
    <property type="project" value="UniProtKB-UniPathway"/>
</dbReference>
<gene>
    <name evidence="12" type="primary">Bbox1_2</name>
    <name evidence="12" type="ORF">GWK47_014687</name>
</gene>
<dbReference type="GO" id="GO:0016706">
    <property type="term" value="F:2-oxoglutarate-dependent dioxygenase activity"/>
    <property type="evidence" value="ECO:0007669"/>
    <property type="project" value="UniProtKB-ARBA"/>
</dbReference>
<dbReference type="EMBL" id="JACEEZ010020758">
    <property type="protein sequence ID" value="KAG0714161.1"/>
    <property type="molecule type" value="Genomic_DNA"/>
</dbReference>
<reference evidence="12" key="1">
    <citation type="submission" date="2020-07" db="EMBL/GenBank/DDBJ databases">
        <title>The High-quality genome of the commercially important snow crab, Chionoecetes opilio.</title>
        <authorList>
            <person name="Jeong J.-H."/>
            <person name="Ryu S."/>
        </authorList>
    </citation>
    <scope>NUCLEOTIDE SEQUENCE</scope>
    <source>
        <strain evidence="12">MADBK_172401_WGS</strain>
        <tissue evidence="12">Digestive gland</tissue>
    </source>
</reference>
<dbReference type="FunFam" id="3.30.2020.30:FF:000002">
    <property type="entry name" value="Putative gamma-butyrobetaine dioxygenase"/>
    <property type="match status" value="1"/>
</dbReference>
<accession>A0A8J4XZY9</accession>
<evidence type="ECO:0000259" key="11">
    <source>
        <dbReference type="Pfam" id="PF06155"/>
    </source>
</evidence>
<evidence type="ECO:0000256" key="9">
    <source>
        <dbReference type="ARBA" id="ARBA00023004"/>
    </source>
</evidence>
<keyword evidence="9" id="KW-0408">Iron</keyword>
<evidence type="ECO:0000256" key="5">
    <source>
        <dbReference type="ARBA" id="ARBA00022723"/>
    </source>
</evidence>
<dbReference type="InterPro" id="IPR010376">
    <property type="entry name" value="GBBH-like_N"/>
</dbReference>
<dbReference type="InterPro" id="IPR042098">
    <property type="entry name" value="TauD-like_sf"/>
</dbReference>
<dbReference type="GO" id="GO:0005739">
    <property type="term" value="C:mitochondrion"/>
    <property type="evidence" value="ECO:0007669"/>
    <property type="project" value="TreeGrafter"/>
</dbReference>
<keyword evidence="7 12" id="KW-0223">Dioxygenase</keyword>
<dbReference type="Pfam" id="PF02668">
    <property type="entry name" value="TauD"/>
    <property type="match status" value="1"/>
</dbReference>
<dbReference type="PANTHER" id="PTHR10696:SF33">
    <property type="entry name" value="GAMMA-BUTYROBETAINE DIOXYGENASE"/>
    <property type="match status" value="1"/>
</dbReference>
<evidence type="ECO:0000256" key="3">
    <source>
        <dbReference type="ARBA" id="ARBA00005022"/>
    </source>
</evidence>
<protein>
    <submittedName>
        <fullName evidence="12">Gamma-butyrobetaine dioxygenase</fullName>
    </submittedName>
</protein>
<evidence type="ECO:0000256" key="8">
    <source>
        <dbReference type="ARBA" id="ARBA00023002"/>
    </source>
</evidence>
<feature type="domain" description="Gamma-butyrobetaine hydroxylase-like N-terminal" evidence="11">
    <location>
        <begin position="100"/>
        <end position="184"/>
    </location>
</feature>
<name>A0A8J4XZY9_CHIOP</name>
<dbReference type="Proteomes" id="UP000770661">
    <property type="component" value="Unassembled WGS sequence"/>
</dbReference>
<evidence type="ECO:0000259" key="10">
    <source>
        <dbReference type="Pfam" id="PF02668"/>
    </source>
</evidence>
<dbReference type="Gene3D" id="3.60.130.10">
    <property type="entry name" value="Clavaminate synthase-like"/>
    <property type="match status" value="1"/>
</dbReference>
<comment type="cofactor">
    <cofactor evidence="1">
        <name>Fe(2+)</name>
        <dbReference type="ChEBI" id="CHEBI:29033"/>
    </cofactor>
</comment>
<comment type="pathway">
    <text evidence="3">Amine and polyamine biosynthesis; carnitine biosynthesis.</text>
</comment>
<keyword evidence="8" id="KW-0560">Oxidoreductase</keyword>
<keyword evidence="6" id="KW-0124">Carnitine biosynthesis</keyword>
<comment type="cofactor">
    <cofactor evidence="2">
        <name>L-ascorbate</name>
        <dbReference type="ChEBI" id="CHEBI:38290"/>
    </cofactor>
</comment>
<dbReference type="PANTHER" id="PTHR10696">
    <property type="entry name" value="GAMMA-BUTYROBETAINE HYDROXYLASE-RELATED"/>
    <property type="match status" value="1"/>
</dbReference>
<dbReference type="InterPro" id="IPR038492">
    <property type="entry name" value="GBBH-like_N_sf"/>
</dbReference>
<keyword evidence="13" id="KW-1185">Reference proteome</keyword>
<dbReference type="InterPro" id="IPR050411">
    <property type="entry name" value="AlphaKG_dependent_hydroxylases"/>
</dbReference>
<evidence type="ECO:0000256" key="1">
    <source>
        <dbReference type="ARBA" id="ARBA00001954"/>
    </source>
</evidence>
<evidence type="ECO:0000313" key="13">
    <source>
        <dbReference type="Proteomes" id="UP000770661"/>
    </source>
</evidence>
<evidence type="ECO:0000256" key="6">
    <source>
        <dbReference type="ARBA" id="ARBA00022873"/>
    </source>
</evidence>
<evidence type="ECO:0000313" key="12">
    <source>
        <dbReference type="EMBL" id="KAG0714161.1"/>
    </source>
</evidence>
<comment type="similarity">
    <text evidence="4">Belongs to the gamma-BBH/TMLD family.</text>
</comment>
<dbReference type="GO" id="GO:0046872">
    <property type="term" value="F:metal ion binding"/>
    <property type="evidence" value="ECO:0007669"/>
    <property type="project" value="UniProtKB-KW"/>
</dbReference>
<comment type="caution">
    <text evidence="12">The sequence shown here is derived from an EMBL/GenBank/DDBJ whole genome shotgun (WGS) entry which is preliminary data.</text>
</comment>
<dbReference type="UniPathway" id="UPA00118"/>
<organism evidence="12 13">
    <name type="scientific">Chionoecetes opilio</name>
    <name type="common">Atlantic snow crab</name>
    <name type="synonym">Cancer opilio</name>
    <dbReference type="NCBI Taxonomy" id="41210"/>
    <lineage>
        <taxon>Eukaryota</taxon>
        <taxon>Metazoa</taxon>
        <taxon>Ecdysozoa</taxon>
        <taxon>Arthropoda</taxon>
        <taxon>Crustacea</taxon>
        <taxon>Multicrustacea</taxon>
        <taxon>Malacostraca</taxon>
        <taxon>Eumalacostraca</taxon>
        <taxon>Eucarida</taxon>
        <taxon>Decapoda</taxon>
        <taxon>Pleocyemata</taxon>
        <taxon>Brachyura</taxon>
        <taxon>Eubrachyura</taxon>
        <taxon>Majoidea</taxon>
        <taxon>Majidae</taxon>
        <taxon>Chionoecetes</taxon>
    </lineage>
</organism>
<dbReference type="Gene3D" id="3.30.2020.30">
    <property type="match status" value="1"/>
</dbReference>
<sequence length="473" mass="53655">MNISPLALCERAIRRSCAITKATKMQALRRIMTRATRTWSAARVVGWRQPIFPLHSLLKTASCTSHMSHRMAWQNVKPVDTSAACLPPRAAGATIAAANLQPDRQMLKVQWGSGGEDVYPYIWLRDNCQCPACFHPVSLARRLMLKDLSLSINGASVKVTDGGDQLEVHWTDGHCGRYNADWLHERAFRQPRPEPRDRRCRLKQEYWGREMQEAIPQASFSELLEDNDALLAFVENLEVSGVVLVSGVPTQLRQIHRLTERVGYLKPTHYGETFEVETKSDPNNLAYTRDSLDLHSDLSSLATKPEQISGEGGDTLLTDAHAAALKLREKNPRHFDTLAETLVDFVDRGSESVFTGKFHCCWRAPAIQLNDDGSIWTVNLHQMSRDSHFYASSEEVAAWYSAYLAFRDILYDPNNLIKIKLLPGNLMVLDNLRILHGRQGYRADSGERLLEGGYWEWDSVRSLRRVLRKEMVT</sequence>